<comment type="cofactor">
    <cofactor evidence="1">
        <name>Mg(2+)</name>
        <dbReference type="ChEBI" id="CHEBI:18420"/>
    </cofactor>
</comment>
<feature type="binding site" evidence="4">
    <location>
        <position position="52"/>
    </location>
    <ligand>
        <name>substrate</name>
    </ligand>
</feature>
<evidence type="ECO:0000256" key="1">
    <source>
        <dbReference type="ARBA" id="ARBA00001946"/>
    </source>
</evidence>
<dbReference type="Pfam" id="PF03328">
    <property type="entry name" value="HpcH_HpaI"/>
    <property type="match status" value="1"/>
</dbReference>
<comment type="caution">
    <text evidence="7">The sequence shown here is derived from an EMBL/GenBank/DDBJ whole genome shotgun (WGS) entry which is preliminary data.</text>
</comment>
<dbReference type="PIRSF" id="PIRSF015582">
    <property type="entry name" value="Cit_lyase_B"/>
    <property type="match status" value="1"/>
</dbReference>
<evidence type="ECO:0000256" key="4">
    <source>
        <dbReference type="PIRSR" id="PIRSR015582-1"/>
    </source>
</evidence>
<evidence type="ECO:0000256" key="3">
    <source>
        <dbReference type="ARBA" id="ARBA00022842"/>
    </source>
</evidence>
<dbReference type="InterPro" id="IPR040442">
    <property type="entry name" value="Pyrv_kinase-like_dom_sf"/>
</dbReference>
<organism evidence="7 8">
    <name type="scientific">Antricoccus suffuscus</name>
    <dbReference type="NCBI Taxonomy" id="1629062"/>
    <lineage>
        <taxon>Bacteria</taxon>
        <taxon>Bacillati</taxon>
        <taxon>Actinomycetota</taxon>
        <taxon>Actinomycetes</taxon>
        <taxon>Geodermatophilales</taxon>
        <taxon>Antricoccaceae</taxon>
        <taxon>Antricoccus</taxon>
    </lineage>
</organism>
<name>A0A2T0ZYQ3_9ACTN</name>
<keyword evidence="3 5" id="KW-0460">Magnesium</keyword>
<dbReference type="InterPro" id="IPR005000">
    <property type="entry name" value="Aldolase/citrate-lyase_domain"/>
</dbReference>
<dbReference type="InterPro" id="IPR011206">
    <property type="entry name" value="Citrate_lyase_beta/mcl1/mcl2"/>
</dbReference>
<protein>
    <submittedName>
        <fullName evidence="7">Citrate lyase subunit beta/citryl-CoA lyase</fullName>
    </submittedName>
</protein>
<dbReference type="SUPFAM" id="SSF51621">
    <property type="entry name" value="Phosphoenolpyruvate/pyruvate domain"/>
    <property type="match status" value="1"/>
</dbReference>
<proteinExistence type="predicted"/>
<evidence type="ECO:0000313" key="7">
    <source>
        <dbReference type="EMBL" id="PRZ41476.1"/>
    </source>
</evidence>
<feature type="binding site" evidence="5">
    <location>
        <position position="106"/>
    </location>
    <ligand>
        <name>Mg(2+)</name>
        <dbReference type="ChEBI" id="CHEBI:18420"/>
    </ligand>
</feature>
<dbReference type="PANTHER" id="PTHR32308:SF10">
    <property type="entry name" value="CITRATE LYASE SUBUNIT BETA"/>
    <property type="match status" value="1"/>
</dbReference>
<dbReference type="AlphaFoldDB" id="A0A2T0ZYQ3"/>
<keyword evidence="2 5" id="KW-0479">Metal-binding</keyword>
<dbReference type="GO" id="GO:0016829">
    <property type="term" value="F:lyase activity"/>
    <property type="evidence" value="ECO:0007669"/>
    <property type="project" value="UniProtKB-KW"/>
</dbReference>
<sequence>MPGTRPERFAKAAASGADEIIIDLEDAVNPEDKERARDLALEGLRTTAAVVRINSVGTPWYEADLAALSGATGLRGVVLPKAESEDVIAHVVTALPPGIAILPLVESARGIQNASLIAAADGVTRLLFGNLDFALDSGITVRSDTEDELLYARSALVVASRAAGLPGPVDGPVPEINDDTLCSRRSVRALSLGFSGKLCIHPRQIPLVHQAFAPTAEEVAWATQVLVAVNGATEGAVKVDGKMIDRPVILRAENILARR</sequence>
<evidence type="ECO:0000256" key="2">
    <source>
        <dbReference type="ARBA" id="ARBA00022723"/>
    </source>
</evidence>
<evidence type="ECO:0000259" key="6">
    <source>
        <dbReference type="Pfam" id="PF03328"/>
    </source>
</evidence>
<dbReference type="EMBL" id="PVUE01000009">
    <property type="protein sequence ID" value="PRZ41476.1"/>
    <property type="molecule type" value="Genomic_DNA"/>
</dbReference>
<feature type="domain" description="HpcH/HpaI aldolase/citrate lyase" evidence="6">
    <location>
        <begin position="2"/>
        <end position="202"/>
    </location>
</feature>
<dbReference type="GO" id="GO:0006107">
    <property type="term" value="P:oxaloacetate metabolic process"/>
    <property type="evidence" value="ECO:0007669"/>
    <property type="project" value="TreeGrafter"/>
</dbReference>
<evidence type="ECO:0000313" key="8">
    <source>
        <dbReference type="Proteomes" id="UP000237752"/>
    </source>
</evidence>
<feature type="binding site" evidence="4">
    <location>
        <position position="106"/>
    </location>
    <ligand>
        <name>substrate</name>
    </ligand>
</feature>
<dbReference type="InterPro" id="IPR015813">
    <property type="entry name" value="Pyrv/PenolPyrv_kinase-like_dom"/>
</dbReference>
<dbReference type="PANTHER" id="PTHR32308">
    <property type="entry name" value="LYASE BETA SUBUNIT, PUTATIVE (AFU_ORTHOLOGUE AFUA_4G13030)-RELATED"/>
    <property type="match status" value="1"/>
</dbReference>
<accession>A0A2T0ZYQ3</accession>
<gene>
    <name evidence="7" type="ORF">CLV47_10923</name>
</gene>
<dbReference type="Gene3D" id="3.20.20.60">
    <property type="entry name" value="Phosphoenolpyruvate-binding domains"/>
    <property type="match status" value="1"/>
</dbReference>
<evidence type="ECO:0000256" key="5">
    <source>
        <dbReference type="PIRSR" id="PIRSR015582-2"/>
    </source>
</evidence>
<dbReference type="GO" id="GO:0000287">
    <property type="term" value="F:magnesium ion binding"/>
    <property type="evidence" value="ECO:0007669"/>
    <property type="project" value="TreeGrafter"/>
</dbReference>
<feature type="binding site" evidence="5">
    <location>
        <position position="132"/>
    </location>
    <ligand>
        <name>Mg(2+)</name>
        <dbReference type="ChEBI" id="CHEBI:18420"/>
    </ligand>
</feature>
<dbReference type="Proteomes" id="UP000237752">
    <property type="component" value="Unassembled WGS sequence"/>
</dbReference>
<keyword evidence="7" id="KW-0456">Lyase</keyword>
<keyword evidence="8" id="KW-1185">Reference proteome</keyword>
<reference evidence="7 8" key="1">
    <citation type="submission" date="2018-03" db="EMBL/GenBank/DDBJ databases">
        <title>Genomic Encyclopedia of Archaeal and Bacterial Type Strains, Phase II (KMG-II): from individual species to whole genera.</title>
        <authorList>
            <person name="Goeker M."/>
        </authorList>
    </citation>
    <scope>NUCLEOTIDE SEQUENCE [LARGE SCALE GENOMIC DNA]</scope>
    <source>
        <strain evidence="7 8">DSM 100065</strain>
    </source>
</reference>